<feature type="domain" description="HAMP" evidence="18">
    <location>
        <begin position="160"/>
        <end position="217"/>
    </location>
</feature>
<evidence type="ECO:0000256" key="9">
    <source>
        <dbReference type="ARBA" id="ARBA00022741"/>
    </source>
</evidence>
<evidence type="ECO:0000256" key="16">
    <source>
        <dbReference type="SAM" id="Phobius"/>
    </source>
</evidence>
<keyword evidence="12 16" id="KW-1133">Transmembrane helix</keyword>
<comment type="subcellular location">
    <subcellularLocation>
        <location evidence="2">Cell inner membrane</location>
        <topology evidence="2">Multi-pass membrane protein</topology>
    </subcellularLocation>
</comment>
<keyword evidence="4" id="KW-1003">Cell membrane</keyword>
<dbReference type="EC" id="2.7.13.3" evidence="3"/>
<dbReference type="GO" id="GO:0005524">
    <property type="term" value="F:ATP binding"/>
    <property type="evidence" value="ECO:0007669"/>
    <property type="project" value="UniProtKB-KW"/>
</dbReference>
<keyword evidence="10" id="KW-0418">Kinase</keyword>
<gene>
    <name evidence="19" type="ORF">CDN99_00365</name>
</gene>
<evidence type="ECO:0000256" key="11">
    <source>
        <dbReference type="ARBA" id="ARBA00022840"/>
    </source>
</evidence>
<dbReference type="Gene3D" id="1.10.287.130">
    <property type="match status" value="1"/>
</dbReference>
<evidence type="ECO:0000256" key="6">
    <source>
        <dbReference type="ARBA" id="ARBA00022553"/>
    </source>
</evidence>
<evidence type="ECO:0000256" key="2">
    <source>
        <dbReference type="ARBA" id="ARBA00004429"/>
    </source>
</evidence>
<feature type="region of interest" description="Disordered" evidence="15">
    <location>
        <begin position="64"/>
        <end position="109"/>
    </location>
</feature>
<dbReference type="InterPro" id="IPR004358">
    <property type="entry name" value="Sig_transdc_His_kin-like_C"/>
</dbReference>
<dbReference type="SUPFAM" id="SSF55874">
    <property type="entry name" value="ATPase domain of HSP90 chaperone/DNA topoisomerase II/histidine kinase"/>
    <property type="match status" value="1"/>
</dbReference>
<dbReference type="SMART" id="SM00388">
    <property type="entry name" value="HisKA"/>
    <property type="match status" value="1"/>
</dbReference>
<keyword evidence="7" id="KW-0808">Transferase</keyword>
<keyword evidence="11" id="KW-0067">ATP-binding</keyword>
<comment type="caution">
    <text evidence="19">The sequence shown here is derived from an EMBL/GenBank/DDBJ whole genome shotgun (WGS) entry which is preliminary data.</text>
</comment>
<evidence type="ECO:0000256" key="14">
    <source>
        <dbReference type="ARBA" id="ARBA00023136"/>
    </source>
</evidence>
<evidence type="ECO:0000256" key="8">
    <source>
        <dbReference type="ARBA" id="ARBA00022692"/>
    </source>
</evidence>
<dbReference type="GO" id="GO:0005886">
    <property type="term" value="C:plasma membrane"/>
    <property type="evidence" value="ECO:0007669"/>
    <property type="project" value="UniProtKB-SubCell"/>
</dbReference>
<feature type="transmembrane region" description="Helical" evidence="16">
    <location>
        <begin position="20"/>
        <end position="46"/>
    </location>
</feature>
<dbReference type="Pfam" id="PF00512">
    <property type="entry name" value="HisKA"/>
    <property type="match status" value="1"/>
</dbReference>
<dbReference type="Gene3D" id="3.30.565.10">
    <property type="entry name" value="Histidine kinase-like ATPase, C-terminal domain"/>
    <property type="match status" value="1"/>
</dbReference>
<name>A0A246JKE4_9BURK</name>
<evidence type="ECO:0000259" key="18">
    <source>
        <dbReference type="PROSITE" id="PS50885"/>
    </source>
</evidence>
<dbReference type="InterPro" id="IPR036890">
    <property type="entry name" value="HATPase_C_sf"/>
</dbReference>
<accession>A0A246JKE4</accession>
<evidence type="ECO:0000256" key="15">
    <source>
        <dbReference type="SAM" id="MobiDB-lite"/>
    </source>
</evidence>
<keyword evidence="14 16" id="KW-0472">Membrane</keyword>
<evidence type="ECO:0000256" key="10">
    <source>
        <dbReference type="ARBA" id="ARBA00022777"/>
    </source>
</evidence>
<evidence type="ECO:0000256" key="12">
    <source>
        <dbReference type="ARBA" id="ARBA00022989"/>
    </source>
</evidence>
<sequence length="425" mass="46895">MKGFLRSAGRRLGRALGDTLARRIFLLLWVTLVAAQALAIGIVTWVRGDFMVYRVPAAPSLPPIPGLMRGPRPDLPPRSPSDAPGDDRAGPDFNRPHARFGHEFRDAPLPGDMVGEPGPDFRPMPQARLPGFRGITTKELMLDYGIRLLVTGLAAWLASRWLARPMRDLVRASQALGQSLHQQEKLPLLDEQRGTLEVRESAQVFNAMARQLRRQFNERGLMVAAISHDLRTPLTRLRMRLETLDIEEIQRQRSVEDIHEMNALVDAVMELFRGDGPASAEPLQDLDLHALAQAITDDLLEQHRPVSLAGGHEPVLAKGQPMALRRIVDNLVGNALRYGGRADISVGRDAQGAWLRVADTGPGIPEAQLEAVFQPFFRLDESRNRHTGGAGLGLYIARELALRQKGSLVLSNRPEGGLVAELRLG</sequence>
<evidence type="ECO:0000256" key="5">
    <source>
        <dbReference type="ARBA" id="ARBA00022519"/>
    </source>
</evidence>
<keyword evidence="5" id="KW-0997">Cell inner membrane</keyword>
<evidence type="ECO:0000256" key="4">
    <source>
        <dbReference type="ARBA" id="ARBA00022475"/>
    </source>
</evidence>
<evidence type="ECO:0000256" key="1">
    <source>
        <dbReference type="ARBA" id="ARBA00000085"/>
    </source>
</evidence>
<dbReference type="SMART" id="SM00387">
    <property type="entry name" value="HATPase_c"/>
    <property type="match status" value="1"/>
</dbReference>
<evidence type="ECO:0000256" key="13">
    <source>
        <dbReference type="ARBA" id="ARBA00023012"/>
    </source>
</evidence>
<evidence type="ECO:0000256" key="3">
    <source>
        <dbReference type="ARBA" id="ARBA00012438"/>
    </source>
</evidence>
<dbReference type="PROSITE" id="PS50885">
    <property type="entry name" value="HAMP"/>
    <property type="match status" value="1"/>
</dbReference>
<dbReference type="InterPro" id="IPR003594">
    <property type="entry name" value="HATPase_dom"/>
</dbReference>
<keyword evidence="13" id="KW-0902">Two-component regulatory system</keyword>
<dbReference type="PANTHER" id="PTHR44936">
    <property type="entry name" value="SENSOR PROTEIN CREC"/>
    <property type="match status" value="1"/>
</dbReference>
<dbReference type="InterPro" id="IPR003661">
    <property type="entry name" value="HisK_dim/P_dom"/>
</dbReference>
<evidence type="ECO:0000313" key="20">
    <source>
        <dbReference type="Proteomes" id="UP000197468"/>
    </source>
</evidence>
<dbReference type="OrthoDB" id="9804645at2"/>
<dbReference type="RefSeq" id="WP_088382148.1">
    <property type="nucleotide sequence ID" value="NZ_NIOF01000001.1"/>
</dbReference>
<evidence type="ECO:0000313" key="19">
    <source>
        <dbReference type="EMBL" id="OWQ93000.1"/>
    </source>
</evidence>
<dbReference type="PRINTS" id="PR00344">
    <property type="entry name" value="BCTRLSENSOR"/>
</dbReference>
<dbReference type="PANTHER" id="PTHR44936:SF5">
    <property type="entry name" value="SENSOR HISTIDINE KINASE ENVZ"/>
    <property type="match status" value="1"/>
</dbReference>
<feature type="domain" description="Histidine kinase" evidence="17">
    <location>
        <begin position="225"/>
        <end position="425"/>
    </location>
</feature>
<dbReference type="InterPro" id="IPR050980">
    <property type="entry name" value="2C_sensor_his_kinase"/>
</dbReference>
<dbReference type="CDD" id="cd00082">
    <property type="entry name" value="HisKA"/>
    <property type="match status" value="1"/>
</dbReference>
<protein>
    <recommendedName>
        <fullName evidence="3">histidine kinase</fullName>
        <ecNumber evidence="3">2.7.13.3</ecNumber>
    </recommendedName>
</protein>
<evidence type="ECO:0000259" key="17">
    <source>
        <dbReference type="PROSITE" id="PS50109"/>
    </source>
</evidence>
<comment type="catalytic activity">
    <reaction evidence="1">
        <text>ATP + protein L-histidine = ADP + protein N-phospho-L-histidine.</text>
        <dbReference type="EC" id="2.7.13.3"/>
    </reaction>
</comment>
<dbReference type="GO" id="GO:0000155">
    <property type="term" value="F:phosphorelay sensor kinase activity"/>
    <property type="evidence" value="ECO:0007669"/>
    <property type="project" value="InterPro"/>
</dbReference>
<organism evidence="19 20">
    <name type="scientific">Roseateles aquatilis</name>
    <dbReference type="NCBI Taxonomy" id="431061"/>
    <lineage>
        <taxon>Bacteria</taxon>
        <taxon>Pseudomonadati</taxon>
        <taxon>Pseudomonadota</taxon>
        <taxon>Betaproteobacteria</taxon>
        <taxon>Burkholderiales</taxon>
        <taxon>Sphaerotilaceae</taxon>
        <taxon>Roseateles</taxon>
    </lineage>
</organism>
<keyword evidence="6" id="KW-0597">Phosphoprotein</keyword>
<dbReference type="Proteomes" id="UP000197468">
    <property type="component" value="Unassembled WGS sequence"/>
</dbReference>
<dbReference type="Pfam" id="PF02518">
    <property type="entry name" value="HATPase_c"/>
    <property type="match status" value="1"/>
</dbReference>
<proteinExistence type="predicted"/>
<dbReference type="EMBL" id="NIOF01000001">
    <property type="protein sequence ID" value="OWQ93000.1"/>
    <property type="molecule type" value="Genomic_DNA"/>
</dbReference>
<keyword evidence="20" id="KW-1185">Reference proteome</keyword>
<keyword evidence="8 16" id="KW-0812">Transmembrane</keyword>
<keyword evidence="9" id="KW-0547">Nucleotide-binding</keyword>
<dbReference type="SUPFAM" id="SSF47384">
    <property type="entry name" value="Homodimeric domain of signal transducing histidine kinase"/>
    <property type="match status" value="1"/>
</dbReference>
<reference evidence="19 20" key="1">
    <citation type="journal article" date="2008" name="Int. J. Syst. Evol. Microbiol.">
        <title>Description of Roseateles aquatilis sp. nov. and Roseateles terrae sp. nov., in the class Betaproteobacteria, and emended description of the genus Roseateles.</title>
        <authorList>
            <person name="Gomila M."/>
            <person name="Bowien B."/>
            <person name="Falsen E."/>
            <person name="Moore E.R."/>
            <person name="Lalucat J."/>
        </authorList>
    </citation>
    <scope>NUCLEOTIDE SEQUENCE [LARGE SCALE GENOMIC DNA]</scope>
    <source>
        <strain evidence="19 20">CCUG 48205</strain>
    </source>
</reference>
<dbReference type="InterPro" id="IPR036097">
    <property type="entry name" value="HisK_dim/P_sf"/>
</dbReference>
<dbReference type="PROSITE" id="PS50109">
    <property type="entry name" value="HIS_KIN"/>
    <property type="match status" value="1"/>
</dbReference>
<dbReference type="InterPro" id="IPR005467">
    <property type="entry name" value="His_kinase_dom"/>
</dbReference>
<evidence type="ECO:0000256" key="7">
    <source>
        <dbReference type="ARBA" id="ARBA00022679"/>
    </source>
</evidence>
<dbReference type="InterPro" id="IPR003660">
    <property type="entry name" value="HAMP_dom"/>
</dbReference>
<dbReference type="AlphaFoldDB" id="A0A246JKE4"/>